<sequence length="134" mass="14154">MRIACALSLVALAALFGPSAEARAQAARRGPYYSRTATTRGHAGMAPERGAGSLETTAAVSAANYDPLRPYSSHPSDASTRYSSEPQVAPMPRPQQRPIARNYYPTARIGQSANLNVGAGRRHCTPSRAGSLGR</sequence>
<reference evidence="4" key="1">
    <citation type="submission" date="2016-12" db="EMBL/GenBank/DDBJ databases">
        <title>Comparative genomics of four Isosphaeraceae planctomycetes: a common pool of plasmids and glycoside hydrolase genes.</title>
        <authorList>
            <person name="Ivanova A."/>
        </authorList>
    </citation>
    <scope>NUCLEOTIDE SEQUENCE [LARGE SCALE GENOMIC DNA]</scope>
    <source>
        <strain evidence="4">PX4</strain>
    </source>
</reference>
<feature type="signal peptide" evidence="2">
    <location>
        <begin position="1"/>
        <end position="22"/>
    </location>
</feature>
<feature type="chain" id="PRO_5010532703" evidence="2">
    <location>
        <begin position="23"/>
        <end position="134"/>
    </location>
</feature>
<evidence type="ECO:0000313" key="3">
    <source>
        <dbReference type="EMBL" id="APW63723.1"/>
    </source>
</evidence>
<dbReference type="RefSeq" id="WP_076350035.1">
    <property type="nucleotide sequence ID" value="NZ_CP019082.1"/>
</dbReference>
<dbReference type="Proteomes" id="UP000186309">
    <property type="component" value="Chromosome"/>
</dbReference>
<organism evidence="3 4">
    <name type="scientific">Paludisphaera borealis</name>
    <dbReference type="NCBI Taxonomy" id="1387353"/>
    <lineage>
        <taxon>Bacteria</taxon>
        <taxon>Pseudomonadati</taxon>
        <taxon>Planctomycetota</taxon>
        <taxon>Planctomycetia</taxon>
        <taxon>Isosphaerales</taxon>
        <taxon>Isosphaeraceae</taxon>
        <taxon>Paludisphaera</taxon>
    </lineage>
</organism>
<name>A0A1U7CXW0_9BACT</name>
<dbReference type="KEGG" id="pbor:BSF38_05297"/>
<feature type="region of interest" description="Disordered" evidence="1">
    <location>
        <begin position="25"/>
        <end position="134"/>
    </location>
</feature>
<evidence type="ECO:0000313" key="4">
    <source>
        <dbReference type="Proteomes" id="UP000186309"/>
    </source>
</evidence>
<gene>
    <name evidence="3" type="ORF">BSF38_05297</name>
</gene>
<dbReference type="EMBL" id="CP019082">
    <property type="protein sequence ID" value="APW63723.1"/>
    <property type="molecule type" value="Genomic_DNA"/>
</dbReference>
<keyword evidence="2" id="KW-0732">Signal</keyword>
<feature type="compositionally biased region" description="Polar residues" evidence="1">
    <location>
        <begin position="73"/>
        <end position="86"/>
    </location>
</feature>
<proteinExistence type="predicted"/>
<keyword evidence="4" id="KW-1185">Reference proteome</keyword>
<dbReference type="STRING" id="1387353.BSF38_05297"/>
<dbReference type="AlphaFoldDB" id="A0A1U7CXW0"/>
<evidence type="ECO:0000256" key="1">
    <source>
        <dbReference type="SAM" id="MobiDB-lite"/>
    </source>
</evidence>
<protein>
    <submittedName>
        <fullName evidence="3">Uncharacterized protein</fullName>
    </submittedName>
</protein>
<accession>A0A1U7CXW0</accession>
<evidence type="ECO:0000256" key="2">
    <source>
        <dbReference type="SAM" id="SignalP"/>
    </source>
</evidence>